<dbReference type="PANTHER" id="PTHR48020">
    <property type="entry name" value="PROTON MYO-INOSITOL COTRANSPORTER"/>
    <property type="match status" value="1"/>
</dbReference>
<dbReference type="EMBL" id="RWGY01000051">
    <property type="protein sequence ID" value="TVU05832.1"/>
    <property type="molecule type" value="Genomic_DNA"/>
</dbReference>
<keyword evidence="1" id="KW-0813">Transport</keyword>
<dbReference type="Gramene" id="TVU05832">
    <property type="protein sequence ID" value="TVU05832"/>
    <property type="gene ID" value="EJB05_49016"/>
</dbReference>
<dbReference type="OrthoDB" id="6339427at2759"/>
<feature type="non-terminal residue" evidence="3">
    <location>
        <position position="1"/>
    </location>
</feature>
<gene>
    <name evidence="3" type="ORF">EJB05_49016</name>
</gene>
<dbReference type="AlphaFoldDB" id="A0A5J9T3F5"/>
<dbReference type="GO" id="GO:0022857">
    <property type="term" value="F:transmembrane transporter activity"/>
    <property type="evidence" value="ECO:0007669"/>
    <property type="project" value="TreeGrafter"/>
</dbReference>
<organism evidence="3 4">
    <name type="scientific">Eragrostis curvula</name>
    <name type="common">weeping love grass</name>
    <dbReference type="NCBI Taxonomy" id="38414"/>
    <lineage>
        <taxon>Eukaryota</taxon>
        <taxon>Viridiplantae</taxon>
        <taxon>Streptophyta</taxon>
        <taxon>Embryophyta</taxon>
        <taxon>Tracheophyta</taxon>
        <taxon>Spermatophyta</taxon>
        <taxon>Magnoliopsida</taxon>
        <taxon>Liliopsida</taxon>
        <taxon>Poales</taxon>
        <taxon>Poaceae</taxon>
        <taxon>PACMAD clade</taxon>
        <taxon>Chloridoideae</taxon>
        <taxon>Eragrostideae</taxon>
        <taxon>Eragrostidinae</taxon>
        <taxon>Eragrostis</taxon>
    </lineage>
</organism>
<sequence>MQSKSTLLIPCIPHACDATVRCPEQSRQHDRLQGAKPLESTTRGTHGHDDGLWAAGIASTSEVLATTIGVGVTKTVFILTVILFVDRSSSVLRCTTHRGGGGGAGHRHRVHLHRELLNRVGSITWAYSSEVYPLRLRAQGARISVAINRIVDGSVSITFVSLYKAVTIGGAFFLLEGLAVDGVTCDFLLRLLCAGIEAGADTAGTGRTGREARRGRAPAGRGWGGEGAREEDEARGDGMASGGGWPKMASGGRWIPIQIARR</sequence>
<dbReference type="PANTHER" id="PTHR48020:SF49">
    <property type="entry name" value="SUGAR TRANSPORTER"/>
    <property type="match status" value="1"/>
</dbReference>
<reference evidence="3 4" key="1">
    <citation type="journal article" date="2019" name="Sci. Rep.">
        <title>A high-quality genome of Eragrostis curvula grass provides insights into Poaceae evolution and supports new strategies to enhance forage quality.</title>
        <authorList>
            <person name="Carballo J."/>
            <person name="Santos B.A.C.M."/>
            <person name="Zappacosta D."/>
            <person name="Garbus I."/>
            <person name="Selva J.P."/>
            <person name="Gallo C.A."/>
            <person name="Diaz A."/>
            <person name="Albertini E."/>
            <person name="Caccamo M."/>
            <person name="Echenique V."/>
        </authorList>
    </citation>
    <scope>NUCLEOTIDE SEQUENCE [LARGE SCALE GENOMIC DNA]</scope>
    <source>
        <strain evidence="4">cv. Victoria</strain>
        <tissue evidence="3">Leaf</tissue>
    </source>
</reference>
<dbReference type="InterPro" id="IPR050814">
    <property type="entry name" value="Myo-inositol_Transporter"/>
</dbReference>
<feature type="region of interest" description="Disordered" evidence="2">
    <location>
        <begin position="26"/>
        <end position="45"/>
    </location>
</feature>
<evidence type="ECO:0000313" key="4">
    <source>
        <dbReference type="Proteomes" id="UP000324897"/>
    </source>
</evidence>
<keyword evidence="4" id="KW-1185">Reference proteome</keyword>
<dbReference type="Proteomes" id="UP000324897">
    <property type="component" value="Unassembled WGS sequence"/>
</dbReference>
<dbReference type="InterPro" id="IPR036259">
    <property type="entry name" value="MFS_trans_sf"/>
</dbReference>
<feature type="region of interest" description="Disordered" evidence="2">
    <location>
        <begin position="203"/>
        <end position="251"/>
    </location>
</feature>
<dbReference type="Gene3D" id="1.20.1250.20">
    <property type="entry name" value="MFS general substrate transporter like domains"/>
    <property type="match status" value="1"/>
</dbReference>
<evidence type="ECO:0000256" key="2">
    <source>
        <dbReference type="SAM" id="MobiDB-lite"/>
    </source>
</evidence>
<accession>A0A5J9T3F5</accession>
<evidence type="ECO:0000256" key="1">
    <source>
        <dbReference type="ARBA" id="ARBA00022448"/>
    </source>
</evidence>
<protein>
    <submittedName>
        <fullName evidence="3">Uncharacterized protein</fullName>
    </submittedName>
</protein>
<name>A0A5J9T3F5_9POAL</name>
<comment type="caution">
    <text evidence="3">The sequence shown here is derived from an EMBL/GenBank/DDBJ whole genome shotgun (WGS) entry which is preliminary data.</text>
</comment>
<evidence type="ECO:0000313" key="3">
    <source>
        <dbReference type="EMBL" id="TVU05832.1"/>
    </source>
</evidence>
<proteinExistence type="predicted"/>
<dbReference type="GO" id="GO:0016020">
    <property type="term" value="C:membrane"/>
    <property type="evidence" value="ECO:0007669"/>
    <property type="project" value="TreeGrafter"/>
</dbReference>